<name>E3DLH9_HALPG</name>
<reference evidence="5" key="1">
    <citation type="submission" date="2010-10" db="EMBL/GenBank/DDBJ databases">
        <title>The complete genome of Halanaerobium praevalens DSM 2228.</title>
        <authorList>
            <consortium name="US DOE Joint Genome Institute (JGI-PGF)"/>
            <person name="Lucas S."/>
            <person name="Copeland A."/>
            <person name="Lapidus A."/>
            <person name="Glavina del Rio T."/>
            <person name="Dalin E."/>
            <person name="Tice H."/>
            <person name="Bruce D."/>
            <person name="Goodwin L."/>
            <person name="Pitluck S."/>
            <person name="Kyrpides N."/>
            <person name="Mavromatis K."/>
            <person name="Ivanova N."/>
            <person name="Ovchinnikova G."/>
            <person name="Chertkov O."/>
            <person name="Detter J.C."/>
            <person name="Han C."/>
            <person name="Larimer F."/>
            <person name="Land M."/>
            <person name="Hauser L."/>
            <person name="Markowitz V."/>
            <person name="Cheng J.-F."/>
            <person name="Hugenholtz P."/>
            <person name="Woyke T."/>
            <person name="Wu D."/>
            <person name="Tindall B."/>
            <person name="Pomrenke H.G."/>
            <person name="Brambilla E."/>
            <person name="Klenk H.-P."/>
            <person name="Eisen J.A."/>
        </authorList>
    </citation>
    <scope>NUCLEOTIDE SEQUENCE [LARGE SCALE GENOMIC DNA]</scope>
    <source>
        <strain evidence="5">ATCC 33744 / DSM 2228 / GSL</strain>
    </source>
</reference>
<dbReference type="OrthoDB" id="174931at2"/>
<evidence type="ECO:0000256" key="1">
    <source>
        <dbReference type="SAM" id="MobiDB-lite"/>
    </source>
</evidence>
<feature type="transmembrane region" description="Helical" evidence="2">
    <location>
        <begin position="12"/>
        <end position="29"/>
    </location>
</feature>
<dbReference type="AlphaFoldDB" id="E3DLH9"/>
<evidence type="ECO:0000313" key="3">
    <source>
        <dbReference type="EMBL" id="ADO77218.1"/>
    </source>
</evidence>
<dbReference type="InterPro" id="IPR011990">
    <property type="entry name" value="TPR-like_helical_dom_sf"/>
</dbReference>
<evidence type="ECO:0000313" key="5">
    <source>
        <dbReference type="Proteomes" id="UP000006866"/>
    </source>
</evidence>
<evidence type="ECO:0008006" key="6">
    <source>
        <dbReference type="Google" id="ProtNLM"/>
    </source>
</evidence>
<keyword evidence="2" id="KW-1133">Transmembrane helix</keyword>
<evidence type="ECO:0000313" key="4">
    <source>
        <dbReference type="EMBL" id="ADO77221.1"/>
    </source>
</evidence>
<dbReference type="EMBL" id="CP002175">
    <property type="protein sequence ID" value="ADO77218.1"/>
    <property type="molecule type" value="Genomic_DNA"/>
</dbReference>
<keyword evidence="2" id="KW-0472">Membrane</keyword>
<protein>
    <recommendedName>
        <fullName evidence="6">TPR repeat-containing protein</fullName>
    </recommendedName>
</protein>
<dbReference type="RefSeq" id="WP_014553251.1">
    <property type="nucleotide sequence ID" value="NC_017455.1"/>
</dbReference>
<dbReference type="SUPFAM" id="SSF48452">
    <property type="entry name" value="TPR-like"/>
    <property type="match status" value="1"/>
</dbReference>
<dbReference type="KEGG" id="hpk:Hprae_1066"/>
<feature type="compositionally biased region" description="Acidic residues" evidence="1">
    <location>
        <begin position="65"/>
        <end position="75"/>
    </location>
</feature>
<dbReference type="PATRIC" id="fig|572479.3.peg.1078"/>
<reference evidence="3 5" key="2">
    <citation type="journal article" date="2011" name="Stand. Genomic Sci.">
        <title>Complete genome sequence of the extremely halophilic Halanaerobium praevalens type strain (GSL).</title>
        <authorList>
            <person name="Ivanova N."/>
            <person name="Sikorski J."/>
            <person name="Chertkov O."/>
            <person name="Nolan M."/>
            <person name="Lucas S."/>
            <person name="Hammon N."/>
            <person name="Deshpande S."/>
            <person name="Cheng J.F."/>
            <person name="Tapia R."/>
            <person name="Han C."/>
            <person name="Goodwin L."/>
            <person name="Pitluck S."/>
            <person name="Huntemann M."/>
            <person name="Liolios K."/>
            <person name="Pagani I."/>
            <person name="Mavromatis K."/>
            <person name="Ovchinikova G."/>
            <person name="Pati A."/>
            <person name="Chen A."/>
            <person name="Palaniappan K."/>
            <person name="Land M."/>
            <person name="Hauser L."/>
            <person name="Brambilla E.M."/>
            <person name="Kannan K.P."/>
            <person name="Rohde M."/>
            <person name="Tindall B.J."/>
            <person name="Goker M."/>
            <person name="Detter J.C."/>
            <person name="Woyke T."/>
            <person name="Bristow J."/>
            <person name="Eisen J.A."/>
            <person name="Markowitz V."/>
            <person name="Hugenholtz P."/>
            <person name="Kyrpides N.C."/>
            <person name="Klenk H.P."/>
            <person name="Lapidus A."/>
        </authorList>
    </citation>
    <scope>NUCLEOTIDE SEQUENCE [LARGE SCALE GENOMIC DNA]</scope>
    <source>
        <strain evidence="5">ATCC 33744 / DSM 2228 / GSL</strain>
        <strain evidence="3">DSM 2228</strain>
    </source>
</reference>
<sequence length="525" mass="61762">MSKDLITSIGESWLIVLIICVFILIIIFRKELKMILTGKDFKIKMRDAEVEVKKSKNDSQNNTSEEVDISQEDDSSLMETEEMDINLEYEEEDKNWKDKLQIAFLDKDKESLDDLYKKMSEEKPESLEKTEDTAIYLYFSYFLGDLEALEKLKKLEKNNEYPKVEEYILRIIGFCYKKNNRLNKAKDYFEKAAEKSTDLLQKAKDMIFSSECVFELNNKKAYKKIMSLITNETDENILFIYYKSLASLYKKADEKELRVFALEKALEFKSEKSKIFNMAYGYSNLSEFNDLSLLHYDNLVSSDFEYNYALNNIGVIYGKLNLAGMKIDAYKKSIKKCNNTLSSANLAQDYINSGFYKEASDVLNKAMLEDNTHENVGYQLNRLRNLENNEEKRKEKIIKNAGIKQRFLRNYSKAYFNLIDKNIIIDGLWKFENEKELKIKQSGKIIQGFWYQGSKECKFNGEMFNRAASLEKYTKKFDFSSSAEKFKKDNQKGYLYISENEKTLFIMIINLDNVDKFFIKKLTRQ</sequence>
<dbReference type="Gene3D" id="1.25.40.10">
    <property type="entry name" value="Tetratricopeptide repeat domain"/>
    <property type="match status" value="1"/>
</dbReference>
<gene>
    <name evidence="3" type="ordered locus">Hprae_1066</name>
    <name evidence="4" type="ordered locus">Hprae_1069</name>
</gene>
<dbReference type="KEGG" id="hpk:Hprae_1069"/>
<keyword evidence="2" id="KW-0812">Transmembrane</keyword>
<feature type="region of interest" description="Disordered" evidence="1">
    <location>
        <begin position="53"/>
        <end position="75"/>
    </location>
</feature>
<dbReference type="EMBL" id="CP002175">
    <property type="protein sequence ID" value="ADO77221.1"/>
    <property type="molecule type" value="Genomic_DNA"/>
</dbReference>
<proteinExistence type="predicted"/>
<dbReference type="HOGENOM" id="CLU_518536_0_0_9"/>
<accession>E3DLH9</accession>
<organism evidence="3 5">
    <name type="scientific">Halanaerobium praevalens (strain ATCC 33744 / DSM 2228 / GSL)</name>
    <dbReference type="NCBI Taxonomy" id="572479"/>
    <lineage>
        <taxon>Bacteria</taxon>
        <taxon>Bacillati</taxon>
        <taxon>Bacillota</taxon>
        <taxon>Clostridia</taxon>
        <taxon>Halanaerobiales</taxon>
        <taxon>Halanaerobiaceae</taxon>
        <taxon>Halanaerobium</taxon>
    </lineage>
</organism>
<dbReference type="Proteomes" id="UP000006866">
    <property type="component" value="Chromosome"/>
</dbReference>
<evidence type="ECO:0000256" key="2">
    <source>
        <dbReference type="SAM" id="Phobius"/>
    </source>
</evidence>
<keyword evidence="5" id="KW-1185">Reference proteome</keyword>